<evidence type="ECO:0000313" key="2">
    <source>
        <dbReference type="Proteomes" id="UP000605992"/>
    </source>
</evidence>
<gene>
    <name evidence="1" type="ORF">Pth03_30370</name>
</gene>
<organism evidence="1 2">
    <name type="scientific">Planotetraspora thailandica</name>
    <dbReference type="NCBI Taxonomy" id="487172"/>
    <lineage>
        <taxon>Bacteria</taxon>
        <taxon>Bacillati</taxon>
        <taxon>Actinomycetota</taxon>
        <taxon>Actinomycetes</taxon>
        <taxon>Streptosporangiales</taxon>
        <taxon>Streptosporangiaceae</taxon>
        <taxon>Planotetraspora</taxon>
    </lineage>
</organism>
<comment type="caution">
    <text evidence="1">The sequence shown here is derived from an EMBL/GenBank/DDBJ whole genome shotgun (WGS) entry which is preliminary data.</text>
</comment>
<dbReference type="EMBL" id="BOOR01000019">
    <property type="protein sequence ID" value="GII54648.1"/>
    <property type="molecule type" value="Genomic_DNA"/>
</dbReference>
<accession>A0A8J3XYM3</accession>
<name>A0A8J3XYM3_9ACTN</name>
<keyword evidence="2" id="KW-1185">Reference proteome</keyword>
<reference evidence="1" key="1">
    <citation type="submission" date="2021-01" db="EMBL/GenBank/DDBJ databases">
        <title>Whole genome shotgun sequence of Planotetraspora thailandica NBRC 104271.</title>
        <authorList>
            <person name="Komaki H."/>
            <person name="Tamura T."/>
        </authorList>
    </citation>
    <scope>NUCLEOTIDE SEQUENCE</scope>
    <source>
        <strain evidence="1">NBRC 104271</strain>
    </source>
</reference>
<proteinExistence type="predicted"/>
<dbReference type="Proteomes" id="UP000605992">
    <property type="component" value="Unassembled WGS sequence"/>
</dbReference>
<sequence length="224" mass="24352">MVTAATAAVLLSGCAAPDYTYVRGSDGSTYFKVPSAWRQVDANAFDQVFFGDMQTAKAQIAKQNTWIAAYDAQAARPSANHFLAGEQGAVDQPFVLAKVQKLSDEEKNQVSLDILRNANGLPVAVTADVRKQMESTQGFPFQKFELLSDQVLPAQDGIRGVRTIFNLSVGNGPVQTFDETSFLSADGSIVSTLLIRCSAACFRQQFSEINLVAQSFKVKRLLNQ</sequence>
<evidence type="ECO:0000313" key="1">
    <source>
        <dbReference type="EMBL" id="GII54648.1"/>
    </source>
</evidence>
<dbReference type="AlphaFoldDB" id="A0A8J3XYM3"/>
<protein>
    <submittedName>
        <fullName evidence="1">Uncharacterized protein</fullName>
    </submittedName>
</protein>